<dbReference type="EMBL" id="ML987199">
    <property type="protein sequence ID" value="KAF2246027.1"/>
    <property type="molecule type" value="Genomic_DNA"/>
</dbReference>
<feature type="repeat" description="ANK" evidence="3">
    <location>
        <begin position="95"/>
        <end position="127"/>
    </location>
</feature>
<name>A0A6A6I6R0_9PLEO</name>
<proteinExistence type="predicted"/>
<dbReference type="GO" id="GO:0085020">
    <property type="term" value="P:protein K6-linked ubiquitination"/>
    <property type="evidence" value="ECO:0007669"/>
    <property type="project" value="TreeGrafter"/>
</dbReference>
<dbReference type="PROSITE" id="PS50088">
    <property type="entry name" value="ANK_REPEAT"/>
    <property type="match status" value="2"/>
</dbReference>
<protein>
    <submittedName>
        <fullName evidence="5">Ankyrin</fullName>
    </submittedName>
</protein>
<keyword evidence="1" id="KW-0677">Repeat</keyword>
<keyword evidence="6" id="KW-1185">Reference proteome</keyword>
<evidence type="ECO:0000256" key="4">
    <source>
        <dbReference type="SAM" id="MobiDB-lite"/>
    </source>
</evidence>
<dbReference type="SUPFAM" id="SSF48403">
    <property type="entry name" value="Ankyrin repeat"/>
    <property type="match status" value="1"/>
</dbReference>
<dbReference type="InterPro" id="IPR002110">
    <property type="entry name" value="Ankyrin_rpt"/>
</dbReference>
<feature type="compositionally biased region" description="Acidic residues" evidence="4">
    <location>
        <begin position="169"/>
        <end position="178"/>
    </location>
</feature>
<dbReference type="SMART" id="SM00248">
    <property type="entry name" value="ANK"/>
    <property type="match status" value="3"/>
</dbReference>
<dbReference type="GeneID" id="54582888"/>
<gene>
    <name evidence="5" type="ORF">BU26DRAFT_521545</name>
</gene>
<dbReference type="InterPro" id="IPR036770">
    <property type="entry name" value="Ankyrin_rpt-contain_sf"/>
</dbReference>
<dbReference type="PANTHER" id="PTHR24171">
    <property type="entry name" value="ANKYRIN REPEAT DOMAIN-CONTAINING PROTEIN 39-RELATED"/>
    <property type="match status" value="1"/>
</dbReference>
<reference evidence="5" key="1">
    <citation type="journal article" date="2020" name="Stud. Mycol.">
        <title>101 Dothideomycetes genomes: a test case for predicting lifestyles and emergence of pathogens.</title>
        <authorList>
            <person name="Haridas S."/>
            <person name="Albert R."/>
            <person name="Binder M."/>
            <person name="Bloem J."/>
            <person name="Labutti K."/>
            <person name="Salamov A."/>
            <person name="Andreopoulos B."/>
            <person name="Baker S."/>
            <person name="Barry K."/>
            <person name="Bills G."/>
            <person name="Bluhm B."/>
            <person name="Cannon C."/>
            <person name="Castanera R."/>
            <person name="Culley D."/>
            <person name="Daum C."/>
            <person name="Ezra D."/>
            <person name="Gonzalez J."/>
            <person name="Henrissat B."/>
            <person name="Kuo A."/>
            <person name="Liang C."/>
            <person name="Lipzen A."/>
            <person name="Lutzoni F."/>
            <person name="Magnuson J."/>
            <person name="Mondo S."/>
            <person name="Nolan M."/>
            <person name="Ohm R."/>
            <person name="Pangilinan J."/>
            <person name="Park H.-J."/>
            <person name="Ramirez L."/>
            <person name="Alfaro M."/>
            <person name="Sun H."/>
            <person name="Tritt A."/>
            <person name="Yoshinaga Y."/>
            <person name="Zwiers L.-H."/>
            <person name="Turgeon B."/>
            <person name="Goodwin S."/>
            <person name="Spatafora J."/>
            <person name="Crous P."/>
            <person name="Grigoriev I."/>
        </authorList>
    </citation>
    <scope>NUCLEOTIDE SEQUENCE</scope>
    <source>
        <strain evidence="5">CBS 122368</strain>
    </source>
</reference>
<dbReference type="PRINTS" id="PR01415">
    <property type="entry name" value="ANKYRIN"/>
</dbReference>
<keyword evidence="2 3" id="KW-0040">ANK repeat</keyword>
<dbReference type="OrthoDB" id="10057496at2759"/>
<evidence type="ECO:0000313" key="6">
    <source>
        <dbReference type="Proteomes" id="UP000800094"/>
    </source>
</evidence>
<sequence>MSGTTVEEDAIDEILYLSRVNEVTELAAYISQLSQQTKHSKPDLVAAAVDPYSKNSALHYAAANGHIDVIKLLLSFNTDKATTSAPGLINAANDAGNTALHWAALNGHLGCVKLLVQSGADVTIINKAGHDAVFEAEINDKKEVVEWLLGAVEDLEKGIGQTGGSSADGDQEGGDAMEETDKNTTSNGASATGVEDLRKGMEGLETGNGTSQGG</sequence>
<evidence type="ECO:0000256" key="2">
    <source>
        <dbReference type="ARBA" id="ARBA00023043"/>
    </source>
</evidence>
<accession>A0A6A6I6R0</accession>
<feature type="repeat" description="ANK" evidence="3">
    <location>
        <begin position="53"/>
        <end position="85"/>
    </location>
</feature>
<dbReference type="Gene3D" id="1.25.40.20">
    <property type="entry name" value="Ankyrin repeat-containing domain"/>
    <property type="match status" value="1"/>
</dbReference>
<dbReference type="PROSITE" id="PS50297">
    <property type="entry name" value="ANK_REP_REGION"/>
    <property type="match status" value="2"/>
</dbReference>
<organism evidence="5 6">
    <name type="scientific">Trematosphaeria pertusa</name>
    <dbReference type="NCBI Taxonomy" id="390896"/>
    <lineage>
        <taxon>Eukaryota</taxon>
        <taxon>Fungi</taxon>
        <taxon>Dikarya</taxon>
        <taxon>Ascomycota</taxon>
        <taxon>Pezizomycotina</taxon>
        <taxon>Dothideomycetes</taxon>
        <taxon>Pleosporomycetidae</taxon>
        <taxon>Pleosporales</taxon>
        <taxon>Massarineae</taxon>
        <taxon>Trematosphaeriaceae</taxon>
        <taxon>Trematosphaeria</taxon>
    </lineage>
</organism>
<evidence type="ECO:0000256" key="1">
    <source>
        <dbReference type="ARBA" id="ARBA00022737"/>
    </source>
</evidence>
<dbReference type="Proteomes" id="UP000800094">
    <property type="component" value="Unassembled WGS sequence"/>
</dbReference>
<dbReference type="RefSeq" id="XP_033681031.1">
    <property type="nucleotide sequence ID" value="XM_033829558.1"/>
</dbReference>
<feature type="region of interest" description="Disordered" evidence="4">
    <location>
        <begin position="159"/>
        <end position="214"/>
    </location>
</feature>
<dbReference type="PANTHER" id="PTHR24171:SF8">
    <property type="entry name" value="BRCA1-ASSOCIATED RING DOMAIN PROTEIN 1"/>
    <property type="match status" value="1"/>
</dbReference>
<dbReference type="GO" id="GO:0004842">
    <property type="term" value="F:ubiquitin-protein transferase activity"/>
    <property type="evidence" value="ECO:0007669"/>
    <property type="project" value="TreeGrafter"/>
</dbReference>
<dbReference type="Pfam" id="PF12796">
    <property type="entry name" value="Ank_2"/>
    <property type="match status" value="1"/>
</dbReference>
<evidence type="ECO:0000313" key="5">
    <source>
        <dbReference type="EMBL" id="KAF2246027.1"/>
    </source>
</evidence>
<dbReference type="AlphaFoldDB" id="A0A6A6I6R0"/>
<evidence type="ECO:0000256" key="3">
    <source>
        <dbReference type="PROSITE-ProRule" id="PRU00023"/>
    </source>
</evidence>